<evidence type="ECO:0000256" key="1">
    <source>
        <dbReference type="ARBA" id="ARBA00022741"/>
    </source>
</evidence>
<gene>
    <name evidence="4" type="ORF">QVZ41_13800</name>
</gene>
<dbReference type="PROSITE" id="PS50893">
    <property type="entry name" value="ABC_TRANSPORTER_2"/>
    <property type="match status" value="1"/>
</dbReference>
<dbReference type="RefSeq" id="WP_302885225.1">
    <property type="nucleotide sequence ID" value="NZ_JAUMIT010000010.1"/>
</dbReference>
<evidence type="ECO:0000259" key="3">
    <source>
        <dbReference type="PROSITE" id="PS50893"/>
    </source>
</evidence>
<evidence type="ECO:0000313" key="5">
    <source>
        <dbReference type="Proteomes" id="UP001168642"/>
    </source>
</evidence>
<dbReference type="GO" id="GO:0005524">
    <property type="term" value="F:ATP binding"/>
    <property type="evidence" value="ECO:0007669"/>
    <property type="project" value="UniProtKB-KW"/>
</dbReference>
<comment type="caution">
    <text evidence="4">The sequence shown here is derived from an EMBL/GenBank/DDBJ whole genome shotgun (WGS) entry which is preliminary data.</text>
</comment>
<dbReference type="SMART" id="SM00382">
    <property type="entry name" value="AAA"/>
    <property type="match status" value="1"/>
</dbReference>
<reference evidence="4" key="1">
    <citation type="submission" date="2023-07" db="EMBL/GenBank/DDBJ databases">
        <title>Wenyingzhuangia sp. chi5 genome sequencing and assembly.</title>
        <authorList>
            <person name="Park S."/>
        </authorList>
    </citation>
    <scope>NUCLEOTIDE SEQUENCE</scope>
    <source>
        <strain evidence="4">Chi5</strain>
    </source>
</reference>
<keyword evidence="2 4" id="KW-0067">ATP-binding</keyword>
<dbReference type="PANTHER" id="PTHR43158">
    <property type="entry name" value="SKFA PEPTIDE EXPORT ATP-BINDING PROTEIN SKFE"/>
    <property type="match status" value="1"/>
</dbReference>
<protein>
    <submittedName>
        <fullName evidence="4">ATP-binding cassette domain-containing protein</fullName>
    </submittedName>
</protein>
<feature type="domain" description="ABC transporter" evidence="3">
    <location>
        <begin position="5"/>
        <end position="216"/>
    </location>
</feature>
<proteinExistence type="predicted"/>
<dbReference type="InterPro" id="IPR003439">
    <property type="entry name" value="ABC_transporter-like_ATP-bd"/>
</dbReference>
<accession>A0ABT8VVG2</accession>
<dbReference type="EMBL" id="JAUMIT010000010">
    <property type="protein sequence ID" value="MDO3695920.1"/>
    <property type="molecule type" value="Genomic_DNA"/>
</dbReference>
<dbReference type="Gene3D" id="3.40.50.300">
    <property type="entry name" value="P-loop containing nucleotide triphosphate hydrolases"/>
    <property type="match status" value="1"/>
</dbReference>
<sequence length="219" mass="25317">MKNILEIDSVLLKFKSTVILNNVYLKSETGIITGLLGRNGTGKSSLMKIIYGEIIPNDKSIRINNSSLFKSARSPKDIRYLPQNKFIPMYLTVQRLLKDFNLDFSDLISFFPEFQKHYKSKLKNLSGGERRIIEIYLILVSKTKFCMLDEPFSQVMPVHIETIKKLIIREKQNKGIIITDHMYEHITEISDSLYVISNGKTHLTNNIKDLQKLGYIRNS</sequence>
<dbReference type="Proteomes" id="UP001168642">
    <property type="component" value="Unassembled WGS sequence"/>
</dbReference>
<dbReference type="SUPFAM" id="SSF52540">
    <property type="entry name" value="P-loop containing nucleoside triphosphate hydrolases"/>
    <property type="match status" value="1"/>
</dbReference>
<name>A0ABT8VVG2_9FLAO</name>
<organism evidence="4 5">
    <name type="scientific">Wenyingzhuangia gilva</name>
    <dbReference type="NCBI Taxonomy" id="3057677"/>
    <lineage>
        <taxon>Bacteria</taxon>
        <taxon>Pseudomonadati</taxon>
        <taxon>Bacteroidota</taxon>
        <taxon>Flavobacteriia</taxon>
        <taxon>Flavobacteriales</taxon>
        <taxon>Flavobacteriaceae</taxon>
        <taxon>Wenyingzhuangia</taxon>
    </lineage>
</organism>
<dbReference type="InterPro" id="IPR027417">
    <property type="entry name" value="P-loop_NTPase"/>
</dbReference>
<dbReference type="Pfam" id="PF00005">
    <property type="entry name" value="ABC_tran"/>
    <property type="match status" value="1"/>
</dbReference>
<dbReference type="PANTHER" id="PTHR43158:SF5">
    <property type="entry name" value="ABC TRANSPORTER, ATP-BINDING PROTEIN"/>
    <property type="match status" value="1"/>
</dbReference>
<evidence type="ECO:0000313" key="4">
    <source>
        <dbReference type="EMBL" id="MDO3695920.1"/>
    </source>
</evidence>
<evidence type="ECO:0000256" key="2">
    <source>
        <dbReference type="ARBA" id="ARBA00022840"/>
    </source>
</evidence>
<keyword evidence="5" id="KW-1185">Reference proteome</keyword>
<dbReference type="InterPro" id="IPR003593">
    <property type="entry name" value="AAA+_ATPase"/>
</dbReference>
<keyword evidence="1" id="KW-0547">Nucleotide-binding</keyword>